<keyword evidence="10" id="KW-1278">Translocase</keyword>
<accession>A0A084ABZ0</accession>
<dbReference type="Pfam" id="PF00122">
    <property type="entry name" value="E1-E2_ATPase"/>
    <property type="match status" value="1"/>
</dbReference>
<dbReference type="InterPro" id="IPR044492">
    <property type="entry name" value="P_typ_ATPase_HD_dom"/>
</dbReference>
<dbReference type="SUPFAM" id="SSF81665">
    <property type="entry name" value="Calcium ATPase, transmembrane domain M"/>
    <property type="match status" value="1"/>
</dbReference>
<dbReference type="GO" id="GO:0005524">
    <property type="term" value="F:ATP binding"/>
    <property type="evidence" value="ECO:0007669"/>
    <property type="project" value="UniProtKB-UniRule"/>
</dbReference>
<name>A0A084ABZ0_LACLC</name>
<evidence type="ECO:0000256" key="11">
    <source>
        <dbReference type="ARBA" id="ARBA00022989"/>
    </source>
</evidence>
<evidence type="ECO:0000256" key="1">
    <source>
        <dbReference type="ARBA" id="ARBA00004651"/>
    </source>
</evidence>
<proteinExistence type="inferred from homology"/>
<dbReference type="GO" id="GO:0016887">
    <property type="term" value="F:ATP hydrolysis activity"/>
    <property type="evidence" value="ECO:0007669"/>
    <property type="project" value="InterPro"/>
</dbReference>
<protein>
    <recommendedName>
        <fullName evidence="14">Cd(2+)-exporting ATPase</fullName>
        <ecNumber evidence="14">7.2.2.21</ecNumber>
    </recommendedName>
</protein>
<dbReference type="EMBL" id="AZSI01000022">
    <property type="protein sequence ID" value="KEY62819.1"/>
    <property type="molecule type" value="Genomic_DNA"/>
</dbReference>
<keyword evidence="12" id="KW-0406">Ion transport</keyword>
<dbReference type="NCBIfam" id="TIGR01525">
    <property type="entry name" value="ATPase-IB_hvy"/>
    <property type="match status" value="1"/>
</dbReference>
<keyword evidence="8 16" id="KW-0547">Nucleotide-binding</keyword>
<dbReference type="SFLD" id="SFLDS00003">
    <property type="entry name" value="Haloacid_Dehalogenase"/>
    <property type="match status" value="1"/>
</dbReference>
<feature type="transmembrane region" description="Helical" evidence="16">
    <location>
        <begin position="562"/>
        <end position="588"/>
    </location>
</feature>
<evidence type="ECO:0000256" key="2">
    <source>
        <dbReference type="ARBA" id="ARBA00006024"/>
    </source>
</evidence>
<dbReference type="InterPro" id="IPR051014">
    <property type="entry name" value="Cation_Transport_ATPase_IB"/>
</dbReference>
<dbReference type="PATRIC" id="fig|1415168.3.peg.1110"/>
<feature type="transmembrane region" description="Helical" evidence="16">
    <location>
        <begin position="38"/>
        <end position="58"/>
    </location>
</feature>
<dbReference type="SFLD" id="SFLDF00027">
    <property type="entry name" value="p-type_atpase"/>
    <property type="match status" value="1"/>
</dbReference>
<dbReference type="InterPro" id="IPR059000">
    <property type="entry name" value="ATPase_P-type_domA"/>
</dbReference>
<comment type="caution">
    <text evidence="18">The sequence shown here is derived from an EMBL/GenBank/DDBJ whole genome shotgun (WGS) entry which is preliminary data.</text>
</comment>
<dbReference type="RefSeq" id="WP_042748057.1">
    <property type="nucleotide sequence ID" value="NZ_AZSI01000022.1"/>
</dbReference>
<dbReference type="PROSITE" id="PS00154">
    <property type="entry name" value="ATPASE_E1_E2"/>
    <property type="match status" value="1"/>
</dbReference>
<evidence type="ECO:0000256" key="13">
    <source>
        <dbReference type="ARBA" id="ARBA00023136"/>
    </source>
</evidence>
<dbReference type="InterPro" id="IPR023298">
    <property type="entry name" value="ATPase_P-typ_TM_dom_sf"/>
</dbReference>
<keyword evidence="11 16" id="KW-1133">Transmembrane helix</keyword>
<dbReference type="SUPFAM" id="SSF56784">
    <property type="entry name" value="HAD-like"/>
    <property type="match status" value="1"/>
</dbReference>
<evidence type="ECO:0000256" key="16">
    <source>
        <dbReference type="RuleBase" id="RU362081"/>
    </source>
</evidence>
<dbReference type="FunFam" id="3.40.50.1000:FF:000020">
    <property type="entry name" value="Probable cation-transporting P-type ATPase"/>
    <property type="match status" value="1"/>
</dbReference>
<organism evidence="18 19">
    <name type="scientific">Lactococcus cremoris subsp. cremoris GE214</name>
    <dbReference type="NCBI Taxonomy" id="1415168"/>
    <lineage>
        <taxon>Bacteria</taxon>
        <taxon>Bacillati</taxon>
        <taxon>Bacillota</taxon>
        <taxon>Bacilli</taxon>
        <taxon>Lactobacillales</taxon>
        <taxon>Streptococcaceae</taxon>
        <taxon>Lactococcus</taxon>
        <taxon>Lactococcus cremoris subsp. cremoris</taxon>
    </lineage>
</organism>
<dbReference type="EC" id="7.2.2.21" evidence="14"/>
<evidence type="ECO:0000256" key="3">
    <source>
        <dbReference type="ARBA" id="ARBA00022448"/>
    </source>
</evidence>
<evidence type="ECO:0000313" key="18">
    <source>
        <dbReference type="EMBL" id="KEY62819.1"/>
    </source>
</evidence>
<dbReference type="PRINTS" id="PR00119">
    <property type="entry name" value="CATATPASE"/>
</dbReference>
<keyword evidence="4 16" id="KW-1003">Cell membrane</keyword>
<evidence type="ECO:0000256" key="8">
    <source>
        <dbReference type="ARBA" id="ARBA00022741"/>
    </source>
</evidence>
<comment type="similarity">
    <text evidence="2 16">Belongs to the cation transport ATPase (P-type) (TC 3.A.3) family. Type IB subfamily.</text>
</comment>
<dbReference type="GO" id="GO:0008551">
    <property type="term" value="F:P-type cadmium transporter activity"/>
    <property type="evidence" value="ECO:0007669"/>
    <property type="project" value="UniProtKB-EC"/>
</dbReference>
<feature type="transmembrane region" description="Helical" evidence="16">
    <location>
        <begin position="12"/>
        <end position="32"/>
    </location>
</feature>
<evidence type="ECO:0000256" key="6">
    <source>
        <dbReference type="ARBA" id="ARBA00022692"/>
    </source>
</evidence>
<dbReference type="Proteomes" id="UP000028401">
    <property type="component" value="Unassembled WGS sequence"/>
</dbReference>
<comment type="catalytic activity">
    <reaction evidence="15">
        <text>Cd(2+)(in) + ATP + H2O = Cd(2+)(out) + ADP + phosphate + H(+)</text>
        <dbReference type="Rhea" id="RHEA:12132"/>
        <dbReference type="ChEBI" id="CHEBI:15377"/>
        <dbReference type="ChEBI" id="CHEBI:15378"/>
        <dbReference type="ChEBI" id="CHEBI:30616"/>
        <dbReference type="ChEBI" id="CHEBI:43474"/>
        <dbReference type="ChEBI" id="CHEBI:48775"/>
        <dbReference type="ChEBI" id="CHEBI:456216"/>
        <dbReference type="EC" id="7.2.2.21"/>
    </reaction>
</comment>
<sequence>MAFQKWLQKNANRLMLASAILIGFGLLGKYVFANELAWNLTMLIASILGGLPIGIHAYQALKFKQISIDLLVTIAVMGAIFIREFEESAIVTFLFTFGTYLEKRTLEKTRSSIKELSQMAPTRALFADGREIDIDKVKVGDKLLIKTGSQVPVDGRVYGGSAFINEGAITGESREIEKNSGEQVFSGSILVNGSLYVTAEKVGEDTTFGKIIELVEEAQDTKSPAEKFIDRFAKYYTPIVLLIAIITWLVSQNLELAITILVLGCPGALVIGAPVSNVAAIGNGAKNGLLIKGGEVMDTFSRVDTLLFDKTGTLTKGETEVVLVKKYGEISENLLTKISTIESQSNHPLATAIVRFIGSGHTKGGIDQLDVVKGQGIIADDLLIGNEKLLTAHEILLTDSQKQSLREVEEKGMSIVLVAKAGQLKLIYGIADEIRPDVKRALTALRRNGMKKMVMLTGDNEVTARNVAKELGIDEVHANLLPEDKARIVSEFKSSGHKLAFIGDGINDSPSLALADIGIAMGSGTDIAIETSDVVLMKSSFAELVQAYGLAKNTVRNMRQNIGLAIAVVIFLLVSLILGGTGFVPNFVNMGTGMFIHEASILGVILNGMRLISYKNKKIN</sequence>
<evidence type="ECO:0000256" key="9">
    <source>
        <dbReference type="ARBA" id="ARBA00022840"/>
    </source>
</evidence>
<evidence type="ECO:0000256" key="5">
    <source>
        <dbReference type="ARBA" id="ARBA00022539"/>
    </source>
</evidence>
<evidence type="ECO:0000256" key="12">
    <source>
        <dbReference type="ARBA" id="ARBA00023065"/>
    </source>
</evidence>
<evidence type="ECO:0000256" key="4">
    <source>
        <dbReference type="ARBA" id="ARBA00022475"/>
    </source>
</evidence>
<evidence type="ECO:0000256" key="7">
    <source>
        <dbReference type="ARBA" id="ARBA00022723"/>
    </source>
</evidence>
<dbReference type="InterPro" id="IPR008250">
    <property type="entry name" value="ATPase_P-typ_transduc_dom_A_sf"/>
</dbReference>
<keyword evidence="13 16" id="KW-0472">Membrane</keyword>
<dbReference type="SFLD" id="SFLDG00002">
    <property type="entry name" value="C1.7:_P-type_atpase_like"/>
    <property type="match status" value="1"/>
</dbReference>
<dbReference type="SUPFAM" id="SSF81653">
    <property type="entry name" value="Calcium ATPase, transduction domain A"/>
    <property type="match status" value="1"/>
</dbReference>
<dbReference type="InterPro" id="IPR018303">
    <property type="entry name" value="ATPase_P-typ_P_site"/>
</dbReference>
<dbReference type="InterPro" id="IPR023299">
    <property type="entry name" value="ATPase_P-typ_cyto_dom_N"/>
</dbReference>
<dbReference type="InterPro" id="IPR023214">
    <property type="entry name" value="HAD_sf"/>
</dbReference>
<evidence type="ECO:0000256" key="15">
    <source>
        <dbReference type="ARBA" id="ARBA00049338"/>
    </source>
</evidence>
<dbReference type="InterPro" id="IPR001757">
    <property type="entry name" value="P_typ_ATPase"/>
</dbReference>
<keyword evidence="7 16" id="KW-0479">Metal-binding</keyword>
<feature type="transmembrane region" description="Helical" evidence="16">
    <location>
        <begin position="594"/>
        <end position="612"/>
    </location>
</feature>
<feature type="transmembrane region" description="Helical" evidence="16">
    <location>
        <begin position="232"/>
        <end position="250"/>
    </location>
</feature>
<gene>
    <name evidence="18" type="ORF">U725_01044</name>
</gene>
<evidence type="ECO:0000259" key="17">
    <source>
        <dbReference type="Pfam" id="PF00122"/>
    </source>
</evidence>
<keyword evidence="6 16" id="KW-0812">Transmembrane</keyword>
<dbReference type="FunFam" id="2.70.150.10:FF:000002">
    <property type="entry name" value="Copper-transporting ATPase 1, putative"/>
    <property type="match status" value="1"/>
</dbReference>
<dbReference type="Gene3D" id="2.70.150.10">
    <property type="entry name" value="Calcium-transporting ATPase, cytoplasmic transduction domain A"/>
    <property type="match status" value="1"/>
</dbReference>
<dbReference type="Gene3D" id="3.40.50.1000">
    <property type="entry name" value="HAD superfamily/HAD-like"/>
    <property type="match status" value="1"/>
</dbReference>
<dbReference type="Gene3D" id="3.40.1110.10">
    <property type="entry name" value="Calcium-transporting ATPase, cytoplasmic domain N"/>
    <property type="match status" value="1"/>
</dbReference>
<dbReference type="GO" id="GO:0005886">
    <property type="term" value="C:plasma membrane"/>
    <property type="evidence" value="ECO:0007669"/>
    <property type="project" value="UniProtKB-SubCell"/>
</dbReference>
<dbReference type="Pfam" id="PF00702">
    <property type="entry name" value="Hydrolase"/>
    <property type="match status" value="1"/>
</dbReference>
<dbReference type="PANTHER" id="PTHR48085:SF5">
    <property type="entry name" value="CADMIUM_ZINC-TRANSPORTING ATPASE HMA4-RELATED"/>
    <property type="match status" value="1"/>
</dbReference>
<evidence type="ECO:0000256" key="10">
    <source>
        <dbReference type="ARBA" id="ARBA00022967"/>
    </source>
</evidence>
<dbReference type="InterPro" id="IPR027256">
    <property type="entry name" value="P-typ_ATPase_IB"/>
</dbReference>
<dbReference type="NCBIfam" id="TIGR01511">
    <property type="entry name" value="ATPase-IB1_Cu"/>
    <property type="match status" value="1"/>
</dbReference>
<feature type="domain" description="P-type ATPase A" evidence="17">
    <location>
        <begin position="130"/>
        <end position="216"/>
    </location>
</feature>
<dbReference type="NCBIfam" id="TIGR01494">
    <property type="entry name" value="ATPase_P-type"/>
    <property type="match status" value="1"/>
</dbReference>
<dbReference type="PANTHER" id="PTHR48085">
    <property type="entry name" value="CADMIUM/ZINC-TRANSPORTING ATPASE HMA2-RELATED"/>
    <property type="match status" value="1"/>
</dbReference>
<evidence type="ECO:0000313" key="19">
    <source>
        <dbReference type="Proteomes" id="UP000028401"/>
    </source>
</evidence>
<dbReference type="InterPro" id="IPR036412">
    <property type="entry name" value="HAD-like_sf"/>
</dbReference>
<keyword evidence="5" id="KW-0104">Cadmium</keyword>
<feature type="transmembrane region" description="Helical" evidence="16">
    <location>
        <begin position="256"/>
        <end position="282"/>
    </location>
</feature>
<evidence type="ECO:0000256" key="14">
    <source>
        <dbReference type="ARBA" id="ARBA00039103"/>
    </source>
</evidence>
<dbReference type="GO" id="GO:0046872">
    <property type="term" value="F:metal ion binding"/>
    <property type="evidence" value="ECO:0007669"/>
    <property type="project" value="UniProtKB-KW"/>
</dbReference>
<reference evidence="18 19" key="1">
    <citation type="submission" date="2014-06" db="EMBL/GenBank/DDBJ databases">
        <title>Draft genome sequence of the putrescine producing strain Lactococcus lactis subsp cremoris GE214.</title>
        <authorList>
            <person name="Ladero V."/>
            <person name="Linares D.M."/>
            <person name="del Rio B."/>
            <person name="Mayo B."/>
            <person name="Martin M.C."/>
            <person name="Fernandez M."/>
            <person name="Alvarez M.A."/>
        </authorList>
    </citation>
    <scope>NUCLEOTIDE SEQUENCE [LARGE SCALE GENOMIC DNA]</scope>
    <source>
        <strain evidence="18 19">GE214</strain>
    </source>
</reference>
<comment type="subcellular location">
    <subcellularLocation>
        <location evidence="1">Cell membrane</location>
        <topology evidence="1">Multi-pass membrane protein</topology>
    </subcellularLocation>
</comment>
<dbReference type="CDD" id="cd02079">
    <property type="entry name" value="P-type_ATPase_HM"/>
    <property type="match status" value="1"/>
</dbReference>
<keyword evidence="9 16" id="KW-0067">ATP-binding</keyword>
<keyword evidence="3" id="KW-0813">Transport</keyword>
<dbReference type="AlphaFoldDB" id="A0A084ABZ0"/>